<reference evidence="2 3" key="1">
    <citation type="journal article" date="2019" name="Nat. Ecol. Evol.">
        <title>Megaphylogeny resolves global patterns of mushroom evolution.</title>
        <authorList>
            <person name="Varga T."/>
            <person name="Krizsan K."/>
            <person name="Foldi C."/>
            <person name="Dima B."/>
            <person name="Sanchez-Garcia M."/>
            <person name="Sanchez-Ramirez S."/>
            <person name="Szollosi G.J."/>
            <person name="Szarkandi J.G."/>
            <person name="Papp V."/>
            <person name="Albert L."/>
            <person name="Andreopoulos W."/>
            <person name="Angelini C."/>
            <person name="Antonin V."/>
            <person name="Barry K.W."/>
            <person name="Bougher N.L."/>
            <person name="Buchanan P."/>
            <person name="Buyck B."/>
            <person name="Bense V."/>
            <person name="Catcheside P."/>
            <person name="Chovatia M."/>
            <person name="Cooper J."/>
            <person name="Damon W."/>
            <person name="Desjardin D."/>
            <person name="Finy P."/>
            <person name="Geml J."/>
            <person name="Haridas S."/>
            <person name="Hughes K."/>
            <person name="Justo A."/>
            <person name="Karasinski D."/>
            <person name="Kautmanova I."/>
            <person name="Kiss B."/>
            <person name="Kocsube S."/>
            <person name="Kotiranta H."/>
            <person name="LaButti K.M."/>
            <person name="Lechner B.E."/>
            <person name="Liimatainen K."/>
            <person name="Lipzen A."/>
            <person name="Lukacs Z."/>
            <person name="Mihaltcheva S."/>
            <person name="Morgado L.N."/>
            <person name="Niskanen T."/>
            <person name="Noordeloos M.E."/>
            <person name="Ohm R.A."/>
            <person name="Ortiz-Santana B."/>
            <person name="Ovrebo C."/>
            <person name="Racz N."/>
            <person name="Riley R."/>
            <person name="Savchenko A."/>
            <person name="Shiryaev A."/>
            <person name="Soop K."/>
            <person name="Spirin V."/>
            <person name="Szebenyi C."/>
            <person name="Tomsovsky M."/>
            <person name="Tulloss R.E."/>
            <person name="Uehling J."/>
            <person name="Grigoriev I.V."/>
            <person name="Vagvolgyi C."/>
            <person name="Papp T."/>
            <person name="Martin F.M."/>
            <person name="Miettinen O."/>
            <person name="Hibbett D.S."/>
            <person name="Nagy L.G."/>
        </authorList>
    </citation>
    <scope>NUCLEOTIDE SEQUENCE [LARGE SCALE GENOMIC DNA]</scope>
    <source>
        <strain evidence="2 3">CBS 166.37</strain>
    </source>
</reference>
<dbReference type="EMBL" id="ML213629">
    <property type="protein sequence ID" value="TFK34705.1"/>
    <property type="molecule type" value="Genomic_DNA"/>
</dbReference>
<sequence length="348" mass="37808">MLTRHVASKSPRIVSRAPESIAKGRQTRRNHTLALPRVFSCELNPAILPSSSTPSPGLSDLGLRSSLPPDSSSTPKPSQNPNGEDSPISDQEWEIRTGRAIYVLQETLPTFFNTGLITSIDPGTNAPRPATSLHLPLANAHPKDWQIFHDDLEGIYSRNMKLRYRPPVKLPAPFPKVLHVEGLPMYTASSAFVRHTMNALYSDLQVVTTKVVVNTSPRTPSTSSSPSSSSECSDSKKRKLNRDKTLFIRLNVTGTARVSGSAGEWEVNSTYTFSPLSGLIHLHVVDSIEPAPHQAVYDSLRMSLGKVFGLGWHGGGVGGRLGGTRDGGGMGTPTACAKETLEERERKR</sequence>
<evidence type="ECO:0000313" key="2">
    <source>
        <dbReference type="EMBL" id="TFK34705.1"/>
    </source>
</evidence>
<feature type="compositionally biased region" description="Low complexity" evidence="1">
    <location>
        <begin position="50"/>
        <end position="63"/>
    </location>
</feature>
<feature type="region of interest" description="Disordered" evidence="1">
    <location>
        <begin position="1"/>
        <end position="31"/>
    </location>
</feature>
<feature type="compositionally biased region" description="Polar residues" evidence="1">
    <location>
        <begin position="68"/>
        <end position="83"/>
    </location>
</feature>
<dbReference type="Proteomes" id="UP000308652">
    <property type="component" value="Unassembled WGS sequence"/>
</dbReference>
<gene>
    <name evidence="2" type="ORF">BDQ12DRAFT_362618</name>
</gene>
<proteinExistence type="predicted"/>
<dbReference type="OrthoDB" id="1099063at2759"/>
<keyword evidence="3" id="KW-1185">Reference proteome</keyword>
<dbReference type="STRING" id="68775.A0A5C3LPG3"/>
<name>A0A5C3LPG3_9AGAR</name>
<feature type="compositionally biased region" description="Basic and acidic residues" evidence="1">
    <location>
        <begin position="339"/>
        <end position="348"/>
    </location>
</feature>
<feature type="region of interest" description="Disordered" evidence="1">
    <location>
        <begin position="323"/>
        <end position="348"/>
    </location>
</feature>
<evidence type="ECO:0000313" key="3">
    <source>
        <dbReference type="Proteomes" id="UP000308652"/>
    </source>
</evidence>
<feature type="region of interest" description="Disordered" evidence="1">
    <location>
        <begin position="215"/>
        <end position="238"/>
    </location>
</feature>
<feature type="compositionally biased region" description="Low complexity" evidence="1">
    <location>
        <begin position="215"/>
        <end position="232"/>
    </location>
</feature>
<organism evidence="2 3">
    <name type="scientific">Crucibulum laeve</name>
    <dbReference type="NCBI Taxonomy" id="68775"/>
    <lineage>
        <taxon>Eukaryota</taxon>
        <taxon>Fungi</taxon>
        <taxon>Dikarya</taxon>
        <taxon>Basidiomycota</taxon>
        <taxon>Agaricomycotina</taxon>
        <taxon>Agaricomycetes</taxon>
        <taxon>Agaricomycetidae</taxon>
        <taxon>Agaricales</taxon>
        <taxon>Agaricineae</taxon>
        <taxon>Nidulariaceae</taxon>
        <taxon>Crucibulum</taxon>
    </lineage>
</organism>
<evidence type="ECO:0000256" key="1">
    <source>
        <dbReference type="SAM" id="MobiDB-lite"/>
    </source>
</evidence>
<accession>A0A5C3LPG3</accession>
<feature type="region of interest" description="Disordered" evidence="1">
    <location>
        <begin position="50"/>
        <end position="91"/>
    </location>
</feature>
<dbReference type="AlphaFoldDB" id="A0A5C3LPG3"/>
<protein>
    <submittedName>
        <fullName evidence="2">Uncharacterized protein</fullName>
    </submittedName>
</protein>